<dbReference type="Pfam" id="PF09250">
    <property type="entry name" value="Prim-Pol"/>
    <property type="match status" value="1"/>
</dbReference>
<dbReference type="Proteomes" id="UP000176005">
    <property type="component" value="Unassembled WGS sequence"/>
</dbReference>
<dbReference type="InterPro" id="IPR015330">
    <property type="entry name" value="DNA_primase/pol_bifunc_N"/>
</dbReference>
<dbReference type="EMBL" id="LJGW01000260">
    <property type="protein sequence ID" value="OEV10904.1"/>
    <property type="molecule type" value="Genomic_DNA"/>
</dbReference>
<dbReference type="RefSeq" id="WP_079132201.1">
    <property type="nucleotide sequence ID" value="NZ_LJGW01000260.1"/>
</dbReference>
<evidence type="ECO:0000259" key="1">
    <source>
        <dbReference type="Pfam" id="PF09250"/>
    </source>
</evidence>
<reference evidence="2 3" key="1">
    <citation type="journal article" date="2016" name="Front. Microbiol.">
        <title>Comparative Genomics Analysis of Streptomyces Species Reveals Their Adaptation to the Marine Environment and Their Diversity at the Genomic Level.</title>
        <authorList>
            <person name="Tian X."/>
            <person name="Zhang Z."/>
            <person name="Yang T."/>
            <person name="Chen M."/>
            <person name="Li J."/>
            <person name="Chen F."/>
            <person name="Yang J."/>
            <person name="Li W."/>
            <person name="Zhang B."/>
            <person name="Zhang Z."/>
            <person name="Wu J."/>
            <person name="Zhang C."/>
            <person name="Long L."/>
            <person name="Xiao J."/>
        </authorList>
    </citation>
    <scope>NUCLEOTIDE SEQUENCE [LARGE SCALE GENOMIC DNA]</scope>
    <source>
        <strain evidence="2 3">SCSIO 10429</strain>
    </source>
</reference>
<evidence type="ECO:0000313" key="3">
    <source>
        <dbReference type="Proteomes" id="UP000176005"/>
    </source>
</evidence>
<evidence type="ECO:0000313" key="2">
    <source>
        <dbReference type="EMBL" id="OEV10904.1"/>
    </source>
</evidence>
<gene>
    <name evidence="2" type="ORF">AN218_15450</name>
</gene>
<accession>A0A1E7L3Z5</accession>
<name>A0A1E7L3Z5_9ACTN</name>
<organism evidence="2 3">
    <name type="scientific">Streptomyces nanshensis</name>
    <dbReference type="NCBI Taxonomy" id="518642"/>
    <lineage>
        <taxon>Bacteria</taxon>
        <taxon>Bacillati</taxon>
        <taxon>Actinomycetota</taxon>
        <taxon>Actinomycetes</taxon>
        <taxon>Kitasatosporales</taxon>
        <taxon>Streptomycetaceae</taxon>
        <taxon>Streptomyces</taxon>
    </lineage>
</organism>
<sequence>MMSKRGIQWLSASADDPEACREHWAADPRAPYALSAGRYFDVVSVAQRVGLETFEQLTRHNMPMGPVMMDRSARRIGFFLPSGQRERFARMVVNETSDALSYRYLDEGSVIVAPGPMPLSTDRHAWLRAPARRPEATPARVAALAAMLVATSALLDRAEQYERERVDLEAMPVDPQAQLDLVSPEAAHEL</sequence>
<keyword evidence="3" id="KW-1185">Reference proteome</keyword>
<feature type="domain" description="DNA primase/polymerase bifunctional N-terminal" evidence="1">
    <location>
        <begin position="8"/>
        <end position="136"/>
    </location>
</feature>
<dbReference type="AlphaFoldDB" id="A0A1E7L3Z5"/>
<proteinExistence type="predicted"/>
<comment type="caution">
    <text evidence="2">The sequence shown here is derived from an EMBL/GenBank/DDBJ whole genome shotgun (WGS) entry which is preliminary data.</text>
</comment>
<dbReference type="PATRIC" id="fig|518642.10.peg.3309"/>
<protein>
    <recommendedName>
        <fullName evidence="1">DNA primase/polymerase bifunctional N-terminal domain-containing protein</fullName>
    </recommendedName>
</protein>